<reference evidence="2 3" key="1">
    <citation type="submission" date="2015-03" db="EMBL/GenBank/DDBJ databases">
        <title>Draft genome sequence of Luteibacter yeojuensis strain SU11.</title>
        <authorList>
            <person name="Sulaiman J."/>
            <person name="Priya K."/>
            <person name="Chan K.-G."/>
        </authorList>
    </citation>
    <scope>NUCLEOTIDE SEQUENCE [LARGE SCALE GENOMIC DNA]</scope>
    <source>
        <strain evidence="2 3">SU11</strain>
    </source>
</reference>
<gene>
    <name evidence="2" type="ORF">VI08_09095</name>
</gene>
<feature type="region of interest" description="Disordered" evidence="1">
    <location>
        <begin position="1"/>
        <end position="21"/>
    </location>
</feature>
<feature type="region of interest" description="Disordered" evidence="1">
    <location>
        <begin position="56"/>
        <end position="90"/>
    </location>
</feature>
<sequence length="90" mass="9616">MLRLLESLRGEGSGSLRSQAERVGLPVGALRNFLAGFPIPDDIARDIEWTMHLPEGWLDGSPVEPQERSGMAPPRAVSSLTAPNGSAPPK</sequence>
<dbReference type="EMBL" id="JZRB01000018">
    <property type="protein sequence ID" value="KJV34743.1"/>
    <property type="molecule type" value="Genomic_DNA"/>
</dbReference>
<name>A0A0F3KU51_9GAMM</name>
<protein>
    <submittedName>
        <fullName evidence="2">Uncharacterized protein</fullName>
    </submittedName>
</protein>
<evidence type="ECO:0000313" key="2">
    <source>
        <dbReference type="EMBL" id="KJV34743.1"/>
    </source>
</evidence>
<organism evidence="2 3">
    <name type="scientific">Luteibacter yeojuensis</name>
    <dbReference type="NCBI Taxonomy" id="345309"/>
    <lineage>
        <taxon>Bacteria</taxon>
        <taxon>Pseudomonadati</taxon>
        <taxon>Pseudomonadota</taxon>
        <taxon>Gammaproteobacteria</taxon>
        <taxon>Lysobacterales</taxon>
        <taxon>Rhodanobacteraceae</taxon>
        <taxon>Luteibacter</taxon>
    </lineage>
</organism>
<proteinExistence type="predicted"/>
<dbReference type="Proteomes" id="UP000033651">
    <property type="component" value="Unassembled WGS sequence"/>
</dbReference>
<keyword evidence="3" id="KW-1185">Reference proteome</keyword>
<comment type="caution">
    <text evidence="2">The sequence shown here is derived from an EMBL/GenBank/DDBJ whole genome shotgun (WGS) entry which is preliminary data.</text>
</comment>
<evidence type="ECO:0000313" key="3">
    <source>
        <dbReference type="Proteomes" id="UP000033651"/>
    </source>
</evidence>
<evidence type="ECO:0000256" key="1">
    <source>
        <dbReference type="SAM" id="MobiDB-lite"/>
    </source>
</evidence>
<accession>A0A0F3KU51</accession>
<dbReference type="AlphaFoldDB" id="A0A0F3KU51"/>